<dbReference type="STRING" id="477680.SAMN05421788_102162"/>
<accession>A0A173MIC0</accession>
<evidence type="ECO:0000313" key="1">
    <source>
        <dbReference type="EMBL" id="SIS93118.1"/>
    </source>
</evidence>
<dbReference type="OrthoDB" id="9805856at2"/>
<evidence type="ECO:0000313" key="2">
    <source>
        <dbReference type="Proteomes" id="UP000186917"/>
    </source>
</evidence>
<reference evidence="2" key="1">
    <citation type="submission" date="2017-01" db="EMBL/GenBank/DDBJ databases">
        <authorList>
            <person name="Varghese N."/>
            <person name="Submissions S."/>
        </authorList>
    </citation>
    <scope>NUCLEOTIDE SEQUENCE [LARGE SCALE GENOMIC DNA]</scope>
    <source>
        <strain evidence="2">DSM 21054</strain>
    </source>
</reference>
<dbReference type="Proteomes" id="UP000186917">
    <property type="component" value="Unassembled WGS sequence"/>
</dbReference>
<dbReference type="Gene3D" id="1.10.260.40">
    <property type="entry name" value="lambda repressor-like DNA-binding domains"/>
    <property type="match status" value="1"/>
</dbReference>
<evidence type="ECO:0008006" key="3">
    <source>
        <dbReference type="Google" id="ProtNLM"/>
    </source>
</evidence>
<dbReference type="KEGG" id="fln:FLA_3240"/>
<gene>
    <name evidence="1" type="ORF">SAMN05421788_102162</name>
</gene>
<dbReference type="InterPro" id="IPR010982">
    <property type="entry name" value="Lambda_DNA-bd_dom_sf"/>
</dbReference>
<name>A0A173MIC0_9BACT</name>
<dbReference type="AlphaFoldDB" id="A0A173MIC0"/>
<organism evidence="1 2">
    <name type="scientific">Filimonas lacunae</name>
    <dbReference type="NCBI Taxonomy" id="477680"/>
    <lineage>
        <taxon>Bacteria</taxon>
        <taxon>Pseudomonadati</taxon>
        <taxon>Bacteroidota</taxon>
        <taxon>Chitinophagia</taxon>
        <taxon>Chitinophagales</taxon>
        <taxon>Chitinophagaceae</taxon>
        <taxon>Filimonas</taxon>
    </lineage>
</organism>
<dbReference type="CDD" id="cd00093">
    <property type="entry name" value="HTH_XRE"/>
    <property type="match status" value="1"/>
</dbReference>
<protein>
    <recommendedName>
        <fullName evidence="3">Helix-turn-helix</fullName>
    </recommendedName>
</protein>
<dbReference type="EMBL" id="FTOR01000002">
    <property type="protein sequence ID" value="SIS93118.1"/>
    <property type="molecule type" value="Genomic_DNA"/>
</dbReference>
<dbReference type="InterPro" id="IPR001387">
    <property type="entry name" value="Cro/C1-type_HTH"/>
</dbReference>
<dbReference type="SUPFAM" id="SSF47413">
    <property type="entry name" value="lambda repressor-like DNA-binding domains"/>
    <property type="match status" value="1"/>
</dbReference>
<sequence>MNAFDRLFIARTFLSLSQKEAAEQAGINAAAISVMERGEKKFIPTEYIHFLYEKGIDLNWIFSDSNDTSLVFRQPAETTTTPALPTTTPPPVANGSLHAALSSHHQQHTHSGGMIMNRYMQDFNNDLKDILLELKKLNASLCTTYPG</sequence>
<keyword evidence="2" id="KW-1185">Reference proteome</keyword>
<dbReference type="RefSeq" id="WP_076377714.1">
    <property type="nucleotide sequence ID" value="NZ_AP017422.1"/>
</dbReference>
<proteinExistence type="predicted"/>
<dbReference type="GO" id="GO:0003677">
    <property type="term" value="F:DNA binding"/>
    <property type="evidence" value="ECO:0007669"/>
    <property type="project" value="InterPro"/>
</dbReference>